<evidence type="ECO:0000256" key="9">
    <source>
        <dbReference type="ARBA" id="ARBA00022982"/>
    </source>
</evidence>
<sequence length="56" mass="5737">MAYFINEECISCGACEPECPVSCISEGDGTYVIDADACIDCGSCAEACPVGAPQPK</sequence>
<keyword evidence="6 12" id="KW-0004">4Fe-4S</keyword>
<name>A0A1M6HV14_9FIRM</name>
<dbReference type="GO" id="GO:0046872">
    <property type="term" value="F:metal ion binding"/>
    <property type="evidence" value="ECO:0007669"/>
    <property type="project" value="UniProtKB-UniRule"/>
</dbReference>
<evidence type="ECO:0000256" key="4">
    <source>
        <dbReference type="ARBA" id="ARBA00013529"/>
    </source>
</evidence>
<evidence type="ECO:0000256" key="7">
    <source>
        <dbReference type="ARBA" id="ARBA00022723"/>
    </source>
</evidence>
<evidence type="ECO:0000256" key="8">
    <source>
        <dbReference type="ARBA" id="ARBA00022737"/>
    </source>
</evidence>
<dbReference type="PRINTS" id="PR00354">
    <property type="entry name" value="7FE8SFRDOXIN"/>
</dbReference>
<evidence type="ECO:0000256" key="5">
    <source>
        <dbReference type="ARBA" id="ARBA00022448"/>
    </source>
</evidence>
<evidence type="ECO:0000259" key="13">
    <source>
        <dbReference type="PROSITE" id="PS51379"/>
    </source>
</evidence>
<dbReference type="PANTHER" id="PTHR42859:SF2">
    <property type="entry name" value="FERREDOXIN"/>
    <property type="match status" value="1"/>
</dbReference>
<dbReference type="InterPro" id="IPR017900">
    <property type="entry name" value="4Fe4S_Fe_S_CS"/>
</dbReference>
<evidence type="ECO:0000256" key="11">
    <source>
        <dbReference type="ARBA" id="ARBA00023014"/>
    </source>
</evidence>
<dbReference type="PROSITE" id="PS00198">
    <property type="entry name" value="4FE4S_FER_1"/>
    <property type="match status" value="1"/>
</dbReference>
<comment type="cofactor">
    <cofactor evidence="1">
        <name>[3Fe-4S] cluster</name>
        <dbReference type="ChEBI" id="CHEBI:21137"/>
    </cofactor>
</comment>
<dbReference type="EMBL" id="FQZP01000035">
    <property type="protein sequence ID" value="SHJ25958.1"/>
    <property type="molecule type" value="Genomic_DNA"/>
</dbReference>
<protein>
    <recommendedName>
        <fullName evidence="4 12">Ferredoxin</fullName>
    </recommendedName>
</protein>
<dbReference type="PROSITE" id="PS51379">
    <property type="entry name" value="4FE4S_FER_2"/>
    <property type="match status" value="2"/>
</dbReference>
<keyword evidence="7 12" id="KW-0479">Metal-binding</keyword>
<dbReference type="RefSeq" id="WP_149679078.1">
    <property type="nucleotide sequence ID" value="NZ_DAONMB010000005.1"/>
</dbReference>
<reference evidence="14 15" key="1">
    <citation type="submission" date="2016-11" db="EMBL/GenBank/DDBJ databases">
        <authorList>
            <person name="Varghese N."/>
            <person name="Submissions S."/>
        </authorList>
    </citation>
    <scope>NUCLEOTIDE SEQUENCE [LARGE SCALE GENOMIC DNA]</scope>
    <source>
        <strain evidence="14 15">DSM 19027</strain>
    </source>
</reference>
<dbReference type="OrthoDB" id="9803397at2"/>
<dbReference type="Pfam" id="PF00037">
    <property type="entry name" value="Fer4"/>
    <property type="match status" value="2"/>
</dbReference>
<dbReference type="Gene3D" id="3.30.70.20">
    <property type="match status" value="1"/>
</dbReference>
<dbReference type="GO" id="GO:0051539">
    <property type="term" value="F:4 iron, 4 sulfur cluster binding"/>
    <property type="evidence" value="ECO:0007669"/>
    <property type="project" value="UniProtKB-UniRule"/>
</dbReference>
<evidence type="ECO:0000256" key="6">
    <source>
        <dbReference type="ARBA" id="ARBA00022485"/>
    </source>
</evidence>
<comment type="function">
    <text evidence="3 12">Ferredoxins are iron-sulfur proteins that transfer electrons in a wide variety of metabolic reactions.</text>
</comment>
<dbReference type="SUPFAM" id="SSF54862">
    <property type="entry name" value="4Fe-4S ferredoxins"/>
    <property type="match status" value="1"/>
</dbReference>
<feature type="domain" description="4Fe-4S ferredoxin-type" evidence="13">
    <location>
        <begin position="1"/>
        <end position="28"/>
    </location>
</feature>
<accession>A0A1M6HV14</accession>
<evidence type="ECO:0000256" key="10">
    <source>
        <dbReference type="ARBA" id="ARBA00023004"/>
    </source>
</evidence>
<dbReference type="Proteomes" id="UP000324781">
    <property type="component" value="Unassembled WGS sequence"/>
</dbReference>
<evidence type="ECO:0000256" key="12">
    <source>
        <dbReference type="RuleBase" id="RU365098"/>
    </source>
</evidence>
<comment type="cofactor">
    <cofactor evidence="2 12">
        <name>[4Fe-4S] cluster</name>
        <dbReference type="ChEBI" id="CHEBI:49883"/>
    </cofactor>
</comment>
<keyword evidence="11 12" id="KW-0411">Iron-sulfur</keyword>
<keyword evidence="9 12" id="KW-0249">Electron transport</keyword>
<keyword evidence="10 12" id="KW-0408">Iron</keyword>
<proteinExistence type="predicted"/>
<dbReference type="PANTHER" id="PTHR42859">
    <property type="entry name" value="OXIDOREDUCTASE"/>
    <property type="match status" value="1"/>
</dbReference>
<dbReference type="FunFam" id="3.30.70.20:FF:000045">
    <property type="entry name" value="Ferredoxin, 4Fe-4S"/>
    <property type="match status" value="1"/>
</dbReference>
<evidence type="ECO:0000256" key="1">
    <source>
        <dbReference type="ARBA" id="ARBA00001927"/>
    </source>
</evidence>
<evidence type="ECO:0000313" key="14">
    <source>
        <dbReference type="EMBL" id="SHJ25958.1"/>
    </source>
</evidence>
<feature type="domain" description="4Fe-4S ferredoxin-type" evidence="13">
    <location>
        <begin position="29"/>
        <end position="56"/>
    </location>
</feature>
<dbReference type="AlphaFoldDB" id="A0A1M6HV14"/>
<dbReference type="GO" id="GO:0009055">
    <property type="term" value="F:electron transfer activity"/>
    <property type="evidence" value="ECO:0007669"/>
    <property type="project" value="UniProtKB-UniRule"/>
</dbReference>
<evidence type="ECO:0000256" key="2">
    <source>
        <dbReference type="ARBA" id="ARBA00001966"/>
    </source>
</evidence>
<dbReference type="InterPro" id="IPR050294">
    <property type="entry name" value="RnfB_subfamily"/>
</dbReference>
<evidence type="ECO:0000313" key="15">
    <source>
        <dbReference type="Proteomes" id="UP000324781"/>
    </source>
</evidence>
<keyword evidence="15" id="KW-1185">Reference proteome</keyword>
<evidence type="ECO:0000256" key="3">
    <source>
        <dbReference type="ARBA" id="ARBA00003532"/>
    </source>
</evidence>
<organism evidence="14 15">
    <name type="scientific">Thermoclostridium caenicola</name>
    <dbReference type="NCBI Taxonomy" id="659425"/>
    <lineage>
        <taxon>Bacteria</taxon>
        <taxon>Bacillati</taxon>
        <taxon>Bacillota</taxon>
        <taxon>Clostridia</taxon>
        <taxon>Eubacteriales</taxon>
        <taxon>Oscillospiraceae</taxon>
        <taxon>Thermoclostridium</taxon>
    </lineage>
</organism>
<dbReference type="InterPro" id="IPR017896">
    <property type="entry name" value="4Fe4S_Fe-S-bd"/>
</dbReference>
<keyword evidence="5 12" id="KW-0813">Transport</keyword>
<keyword evidence="8" id="KW-0677">Repeat</keyword>
<gene>
    <name evidence="14" type="ORF">SAMN05444373_103532</name>
</gene>
<dbReference type="InterPro" id="IPR000813">
    <property type="entry name" value="7Fe_ferredoxin"/>
</dbReference>